<keyword evidence="4 9" id="KW-0479">Metal-binding</keyword>
<comment type="caution">
    <text evidence="12">The sequence shown here is derived from an EMBL/GenBank/DDBJ whole genome shotgun (WGS) entry which is preliminary data.</text>
</comment>
<dbReference type="InterPro" id="IPR024167">
    <property type="entry name" value="Cytochrome_c4-like"/>
</dbReference>
<dbReference type="GO" id="GO:0042597">
    <property type="term" value="C:periplasmic space"/>
    <property type="evidence" value="ECO:0007669"/>
    <property type="project" value="UniProtKB-SubCell"/>
</dbReference>
<dbReference type="Pfam" id="PF00034">
    <property type="entry name" value="Cytochrom_C"/>
    <property type="match status" value="1"/>
</dbReference>
<dbReference type="GO" id="GO:0005506">
    <property type="term" value="F:iron ion binding"/>
    <property type="evidence" value="ECO:0007669"/>
    <property type="project" value="InterPro"/>
</dbReference>
<dbReference type="Gene3D" id="1.10.760.10">
    <property type="entry name" value="Cytochrome c-like domain"/>
    <property type="match status" value="2"/>
</dbReference>
<keyword evidence="6" id="KW-0249">Electron transport</keyword>
<evidence type="ECO:0000256" key="9">
    <source>
        <dbReference type="PIRSR" id="PIRSR000005-2"/>
    </source>
</evidence>
<proteinExistence type="predicted"/>
<evidence type="ECO:0000256" key="1">
    <source>
        <dbReference type="ARBA" id="ARBA00004418"/>
    </source>
</evidence>
<dbReference type="Proteomes" id="UP000246569">
    <property type="component" value="Unassembled WGS sequence"/>
</dbReference>
<feature type="domain" description="Cytochrome c" evidence="11">
    <location>
        <begin position="138"/>
        <end position="218"/>
    </location>
</feature>
<evidence type="ECO:0000313" key="13">
    <source>
        <dbReference type="Proteomes" id="UP000246569"/>
    </source>
</evidence>
<protein>
    <submittedName>
        <fullName evidence="12">Cytochrome c553</fullName>
    </submittedName>
</protein>
<dbReference type="Pfam" id="PF13442">
    <property type="entry name" value="Cytochrome_CBB3"/>
    <property type="match status" value="1"/>
</dbReference>
<evidence type="ECO:0000259" key="11">
    <source>
        <dbReference type="PROSITE" id="PS51007"/>
    </source>
</evidence>
<feature type="signal peptide" evidence="10">
    <location>
        <begin position="1"/>
        <end position="26"/>
    </location>
</feature>
<feature type="binding site" description="axial binding residue" evidence="9">
    <location>
        <position position="105"/>
    </location>
    <ligand>
        <name>heme c</name>
        <dbReference type="ChEBI" id="CHEBI:61717"/>
        <label>1</label>
    </ligand>
    <ligandPart>
        <name>Fe</name>
        <dbReference type="ChEBI" id="CHEBI:18248"/>
    </ligandPart>
</feature>
<keyword evidence="10" id="KW-0732">Signal</keyword>
<keyword evidence="7 9" id="KW-0408">Iron</keyword>
<sequence>MVRPRRSVFSLFVALFGVLAGGTALAGEVIAEQASALLAQAAKSPQAKTELLEKGRDRAAFCAYCHGSDGGATRPDYPNLAGQSVDYLAAQLRQFGGSERHRRVMNELSTGMTDADKALLVAYYNSLPPKPPIPGDAKQLAVGKGLFTARCQSCHGVDAHGIEGRARLASQKPAYLERILLDFRDGSDRAGGSVMRGLVKPLSDDDVRALAAYLASLP</sequence>
<feature type="binding site" description="covalent" evidence="8">
    <location>
        <position position="65"/>
    </location>
    <ligand>
        <name>heme c</name>
        <dbReference type="ChEBI" id="CHEBI:61717"/>
        <label>1</label>
    </ligand>
</feature>
<dbReference type="PANTHER" id="PTHR33751">
    <property type="entry name" value="CBB3-TYPE CYTOCHROME C OXIDASE SUBUNIT FIXP"/>
    <property type="match status" value="1"/>
</dbReference>
<organism evidence="12 13">
    <name type="scientific">Plasticicumulans acidivorans</name>
    <dbReference type="NCBI Taxonomy" id="886464"/>
    <lineage>
        <taxon>Bacteria</taxon>
        <taxon>Pseudomonadati</taxon>
        <taxon>Pseudomonadota</taxon>
        <taxon>Gammaproteobacteria</taxon>
        <taxon>Candidatus Competibacteraceae</taxon>
        <taxon>Plasticicumulans</taxon>
    </lineage>
</organism>
<evidence type="ECO:0000256" key="3">
    <source>
        <dbReference type="ARBA" id="ARBA00022617"/>
    </source>
</evidence>
<feature type="binding site" description="covalent" evidence="8">
    <location>
        <position position="154"/>
    </location>
    <ligand>
        <name>heme c</name>
        <dbReference type="ChEBI" id="CHEBI:61717"/>
        <label>2</label>
    </ligand>
</feature>
<feature type="chain" id="PRO_5016455167" evidence="10">
    <location>
        <begin position="27"/>
        <end position="218"/>
    </location>
</feature>
<evidence type="ECO:0000256" key="7">
    <source>
        <dbReference type="ARBA" id="ARBA00023004"/>
    </source>
</evidence>
<dbReference type="PROSITE" id="PS51007">
    <property type="entry name" value="CYTC"/>
    <property type="match status" value="2"/>
</dbReference>
<name>A0A317MW46_9GAMM</name>
<dbReference type="InterPro" id="IPR036909">
    <property type="entry name" value="Cyt_c-like_dom_sf"/>
</dbReference>
<accession>A0A317MW46</accession>
<evidence type="ECO:0000313" key="12">
    <source>
        <dbReference type="EMBL" id="PWV61851.1"/>
    </source>
</evidence>
<keyword evidence="5" id="KW-0574">Periplasm</keyword>
<feature type="binding site" description="axial binding residue" evidence="9">
    <location>
        <position position="155"/>
    </location>
    <ligand>
        <name>heme c</name>
        <dbReference type="ChEBI" id="CHEBI:61717"/>
        <label>2</label>
    </ligand>
    <ligandPart>
        <name>Fe</name>
        <dbReference type="ChEBI" id="CHEBI:18248"/>
    </ligandPart>
</feature>
<evidence type="ECO:0000256" key="10">
    <source>
        <dbReference type="SAM" id="SignalP"/>
    </source>
</evidence>
<comment type="PTM">
    <text evidence="8">Binds 2 heme c groups covalently per subunit.</text>
</comment>
<dbReference type="PIRSF" id="PIRSF000005">
    <property type="entry name" value="Cytochrome_c4"/>
    <property type="match status" value="1"/>
</dbReference>
<feature type="binding site" description="axial binding residue" evidence="9">
    <location>
        <position position="195"/>
    </location>
    <ligand>
        <name>heme c</name>
        <dbReference type="ChEBI" id="CHEBI:61717"/>
        <label>2</label>
    </ligand>
    <ligandPart>
        <name>Fe</name>
        <dbReference type="ChEBI" id="CHEBI:18248"/>
    </ligandPart>
</feature>
<evidence type="ECO:0000256" key="8">
    <source>
        <dbReference type="PIRSR" id="PIRSR000005-1"/>
    </source>
</evidence>
<keyword evidence="3 8" id="KW-0349">Heme</keyword>
<dbReference type="InterPro" id="IPR050597">
    <property type="entry name" value="Cytochrome_c_Oxidase_Subunit"/>
</dbReference>
<dbReference type="EMBL" id="QGTJ01000005">
    <property type="protein sequence ID" value="PWV61851.1"/>
    <property type="molecule type" value="Genomic_DNA"/>
</dbReference>
<evidence type="ECO:0000256" key="5">
    <source>
        <dbReference type="ARBA" id="ARBA00022764"/>
    </source>
</evidence>
<evidence type="ECO:0000256" key="6">
    <source>
        <dbReference type="ARBA" id="ARBA00022982"/>
    </source>
</evidence>
<feature type="binding site" description="axial binding residue" evidence="9">
    <location>
        <position position="66"/>
    </location>
    <ligand>
        <name>heme c</name>
        <dbReference type="ChEBI" id="CHEBI:61717"/>
        <label>1</label>
    </ligand>
    <ligandPart>
        <name>Fe</name>
        <dbReference type="ChEBI" id="CHEBI:18248"/>
    </ligandPart>
</feature>
<feature type="binding site" description="covalent" evidence="8">
    <location>
        <position position="62"/>
    </location>
    <ligand>
        <name>heme c</name>
        <dbReference type="ChEBI" id="CHEBI:61717"/>
        <label>1</label>
    </ligand>
</feature>
<evidence type="ECO:0000256" key="4">
    <source>
        <dbReference type="ARBA" id="ARBA00022723"/>
    </source>
</evidence>
<dbReference type="GO" id="GO:0009055">
    <property type="term" value="F:electron transfer activity"/>
    <property type="evidence" value="ECO:0007669"/>
    <property type="project" value="InterPro"/>
</dbReference>
<dbReference type="AlphaFoldDB" id="A0A317MW46"/>
<evidence type="ECO:0000256" key="2">
    <source>
        <dbReference type="ARBA" id="ARBA00022448"/>
    </source>
</evidence>
<dbReference type="SUPFAM" id="SSF46626">
    <property type="entry name" value="Cytochrome c"/>
    <property type="match status" value="2"/>
</dbReference>
<keyword evidence="13" id="KW-1185">Reference proteome</keyword>
<dbReference type="GO" id="GO:0020037">
    <property type="term" value="F:heme binding"/>
    <property type="evidence" value="ECO:0007669"/>
    <property type="project" value="InterPro"/>
</dbReference>
<comment type="subcellular location">
    <subcellularLocation>
        <location evidence="1">Periplasm</location>
    </subcellularLocation>
</comment>
<reference evidence="12 13" key="1">
    <citation type="submission" date="2018-05" db="EMBL/GenBank/DDBJ databases">
        <title>Genomic Encyclopedia of Type Strains, Phase IV (KMG-IV): sequencing the most valuable type-strain genomes for metagenomic binning, comparative biology and taxonomic classification.</title>
        <authorList>
            <person name="Goeker M."/>
        </authorList>
    </citation>
    <scope>NUCLEOTIDE SEQUENCE [LARGE SCALE GENOMIC DNA]</scope>
    <source>
        <strain evidence="12 13">DSM 23606</strain>
    </source>
</reference>
<feature type="binding site" description="covalent" evidence="8">
    <location>
        <position position="151"/>
    </location>
    <ligand>
        <name>heme c</name>
        <dbReference type="ChEBI" id="CHEBI:61717"/>
        <label>2</label>
    </ligand>
</feature>
<feature type="domain" description="Cytochrome c" evidence="11">
    <location>
        <begin position="22"/>
        <end position="128"/>
    </location>
</feature>
<keyword evidence="2" id="KW-0813">Transport</keyword>
<dbReference type="InterPro" id="IPR009056">
    <property type="entry name" value="Cyt_c-like_dom"/>
</dbReference>
<dbReference type="PANTHER" id="PTHR33751:SF9">
    <property type="entry name" value="CYTOCHROME C4"/>
    <property type="match status" value="1"/>
</dbReference>
<gene>
    <name evidence="12" type="ORF">C7443_105285</name>
</gene>
<dbReference type="RefSeq" id="WP_170123584.1">
    <property type="nucleotide sequence ID" value="NZ_QGTJ01000005.1"/>
</dbReference>